<dbReference type="PROSITE" id="PS51462">
    <property type="entry name" value="NUDIX"/>
    <property type="match status" value="1"/>
</dbReference>
<comment type="caution">
    <text evidence="2">The sequence shown here is derived from an EMBL/GenBank/DDBJ whole genome shotgun (WGS) entry which is preliminary data.</text>
</comment>
<organism evidence="2 3">
    <name type="scientific">Paracidovorax wautersii</name>
    <dbReference type="NCBI Taxonomy" id="1177982"/>
    <lineage>
        <taxon>Bacteria</taxon>
        <taxon>Pseudomonadati</taxon>
        <taxon>Pseudomonadota</taxon>
        <taxon>Betaproteobacteria</taxon>
        <taxon>Burkholderiales</taxon>
        <taxon>Comamonadaceae</taxon>
        <taxon>Paracidovorax</taxon>
    </lineage>
</organism>
<dbReference type="InterPro" id="IPR001279">
    <property type="entry name" value="Metallo-B-lactamas"/>
</dbReference>
<dbReference type="InterPro" id="IPR041516">
    <property type="entry name" value="LACTB2_WH"/>
</dbReference>
<dbReference type="Pfam" id="PF17778">
    <property type="entry name" value="WHD_BLACT"/>
    <property type="match status" value="1"/>
</dbReference>
<dbReference type="InterPro" id="IPR036866">
    <property type="entry name" value="RibonucZ/Hydroxyglut_hydro"/>
</dbReference>
<reference evidence="3" key="1">
    <citation type="journal article" date="2020" name="MBio">
        <title>Horizontal gene transfer to a defensive symbiont with a reduced genome amongst a multipartite beetle microbiome.</title>
        <authorList>
            <person name="Waterworth S.C."/>
            <person name="Florez L.V."/>
            <person name="Rees E.R."/>
            <person name="Hertweck C."/>
            <person name="Kaltenpoth M."/>
            <person name="Kwan J.C."/>
        </authorList>
    </citation>
    <scope>NUCLEOTIDE SEQUENCE [LARGE SCALE GENOMIC DNA]</scope>
</reference>
<feature type="domain" description="Nudix hydrolase" evidence="1">
    <location>
        <begin position="16"/>
        <end position="211"/>
    </location>
</feature>
<dbReference type="CDD" id="cd16278">
    <property type="entry name" value="metallo-hydrolase-like_MBL-fold"/>
    <property type="match status" value="1"/>
</dbReference>
<sequence length="561" mass="60574">MVRPAHLLYPPRVPVALRAAATIILLRDGEQGLEVLMTRRSPHASFAPGAYVFPGGGVDTADDSADAHAITAQRPSQGALRLTQAITAIRESFEELGVLLAYDANGQPVSAHDVAQLDRAACTASASAFIQQCSAMGLVLAADQVHVLAHWITDRDLPKRFDVPFLVACMPAGQEAVADEQEQFEPVWVQPAVALARHDAGEMLIIFPTYRTLQWLCRHGSVDDVLHVCRGEAPQWMSCPRAGLLDGREARYMEHEPPYGELAMVCPDGQIVHELAWRHDQPVALLKNLRRLTAPNPDAMTGPGTNTYIVGMAASGYIVIDPGPADATHVERLLAATGGDVHAIVCTHSHPDHAPAAALLQAACQQRTRHATPVLGLASGPHADAGSRFKPDRELHDGERLPLVGFGVSHTLRVVHTPGHAANHLCLLFEEEGLLFTGDHILGGNTTVIRPPDGNMTDYLQSLDRLLSLCEQHNVSTLLPAHGHAIGPAAEAIVALRRHRLQREQKVAEALARHPGATAQELLPHVYGDVAHELWPVALGSLQAHLDRLQARQPIVEARQA</sequence>
<dbReference type="InterPro" id="IPR000086">
    <property type="entry name" value="NUDIX_hydrolase_dom"/>
</dbReference>
<dbReference type="SUPFAM" id="SSF55811">
    <property type="entry name" value="Nudix"/>
    <property type="match status" value="1"/>
</dbReference>
<dbReference type="EMBL" id="WNDQ01000006">
    <property type="protein sequence ID" value="KAF1023230.1"/>
    <property type="molecule type" value="Genomic_DNA"/>
</dbReference>
<evidence type="ECO:0000313" key="3">
    <source>
        <dbReference type="Proteomes" id="UP000461670"/>
    </source>
</evidence>
<gene>
    <name evidence="2" type="primary">gloC</name>
    <name evidence="2" type="ORF">GAK30_00683</name>
</gene>
<dbReference type="Gene3D" id="3.60.15.10">
    <property type="entry name" value="Ribonuclease Z/Hydroxyacylglutathione hydrolase-like"/>
    <property type="match status" value="1"/>
</dbReference>
<protein>
    <submittedName>
        <fullName evidence="2">Hydroxyacylglutathione hydrolase GloC</fullName>
    </submittedName>
</protein>
<dbReference type="Gene3D" id="3.90.79.10">
    <property type="entry name" value="Nucleoside Triphosphate Pyrophosphohydrolase"/>
    <property type="match status" value="1"/>
</dbReference>
<name>A0A7V8FRE2_9BURK</name>
<evidence type="ECO:0000313" key="2">
    <source>
        <dbReference type="EMBL" id="KAF1023230.1"/>
    </source>
</evidence>
<dbReference type="SMART" id="SM00849">
    <property type="entry name" value="Lactamase_B"/>
    <property type="match status" value="1"/>
</dbReference>
<dbReference type="CDD" id="cd18870">
    <property type="entry name" value="NUDIX_AcylCoAdiphos_Nudt19"/>
    <property type="match status" value="1"/>
</dbReference>
<dbReference type="SUPFAM" id="SSF56281">
    <property type="entry name" value="Metallo-hydrolase/oxidoreductase"/>
    <property type="match status" value="1"/>
</dbReference>
<dbReference type="Gene3D" id="1.10.10.10">
    <property type="entry name" value="Winged helix-like DNA-binding domain superfamily/Winged helix DNA-binding domain"/>
    <property type="match status" value="1"/>
</dbReference>
<accession>A0A7V8FRE2</accession>
<dbReference type="InterPro" id="IPR050662">
    <property type="entry name" value="Sec-metab_biosynth-thioest"/>
</dbReference>
<dbReference type="InterPro" id="IPR015797">
    <property type="entry name" value="NUDIX_hydrolase-like_dom_sf"/>
</dbReference>
<dbReference type="Pfam" id="PF00753">
    <property type="entry name" value="Lactamase_B"/>
    <property type="match status" value="1"/>
</dbReference>
<dbReference type="PANTHER" id="PTHR23131">
    <property type="entry name" value="ENDORIBONUCLEASE LACTB2"/>
    <property type="match status" value="1"/>
</dbReference>
<dbReference type="GO" id="GO:0016787">
    <property type="term" value="F:hydrolase activity"/>
    <property type="evidence" value="ECO:0007669"/>
    <property type="project" value="UniProtKB-KW"/>
</dbReference>
<evidence type="ECO:0000259" key="1">
    <source>
        <dbReference type="PROSITE" id="PS51462"/>
    </source>
</evidence>
<dbReference type="Proteomes" id="UP000461670">
    <property type="component" value="Unassembled WGS sequence"/>
</dbReference>
<dbReference type="InterPro" id="IPR036388">
    <property type="entry name" value="WH-like_DNA-bd_sf"/>
</dbReference>
<proteinExistence type="predicted"/>
<dbReference type="AlphaFoldDB" id="A0A7V8FRE2"/>
<keyword evidence="2" id="KW-0378">Hydrolase</keyword>
<dbReference type="PANTHER" id="PTHR23131:SF0">
    <property type="entry name" value="ENDORIBONUCLEASE LACTB2"/>
    <property type="match status" value="1"/>
</dbReference>